<evidence type="ECO:0000256" key="1">
    <source>
        <dbReference type="SAM" id="Phobius"/>
    </source>
</evidence>
<feature type="domain" description="Phage shock protein PspC N-terminal" evidence="2">
    <location>
        <begin position="14"/>
        <end position="58"/>
    </location>
</feature>
<dbReference type="AlphaFoldDB" id="A0A2W1NNF1"/>
<dbReference type="Proteomes" id="UP000249248">
    <property type="component" value="Unassembled WGS sequence"/>
</dbReference>
<evidence type="ECO:0000313" key="4">
    <source>
        <dbReference type="Proteomes" id="UP000249248"/>
    </source>
</evidence>
<proteinExistence type="predicted"/>
<protein>
    <submittedName>
        <fullName evidence="3">PspC family transcriptional regulator</fullName>
    </submittedName>
</protein>
<keyword evidence="4" id="KW-1185">Reference proteome</keyword>
<keyword evidence="1" id="KW-1133">Transmembrane helix</keyword>
<evidence type="ECO:0000313" key="3">
    <source>
        <dbReference type="EMBL" id="PZE17172.1"/>
    </source>
</evidence>
<reference evidence="3 4" key="1">
    <citation type="submission" date="2018-06" db="EMBL/GenBank/DDBJ databases">
        <title>The draft genome sequence of Crocinitomix sp. SM1701.</title>
        <authorList>
            <person name="Zhang X."/>
        </authorList>
    </citation>
    <scope>NUCLEOTIDE SEQUENCE [LARGE SCALE GENOMIC DNA]</scope>
    <source>
        <strain evidence="3 4">SM1701</strain>
    </source>
</reference>
<feature type="transmembrane region" description="Helical" evidence="1">
    <location>
        <begin position="33"/>
        <end position="56"/>
    </location>
</feature>
<keyword evidence="1" id="KW-0472">Membrane</keyword>
<organism evidence="3 4">
    <name type="scientific">Putridiphycobacter roseus</name>
    <dbReference type="NCBI Taxonomy" id="2219161"/>
    <lineage>
        <taxon>Bacteria</taxon>
        <taxon>Pseudomonadati</taxon>
        <taxon>Bacteroidota</taxon>
        <taxon>Flavobacteriia</taxon>
        <taxon>Flavobacteriales</taxon>
        <taxon>Crocinitomicaceae</taxon>
        <taxon>Putridiphycobacter</taxon>
    </lineage>
</organism>
<dbReference type="InterPro" id="IPR007168">
    <property type="entry name" value="Phageshock_PspC_N"/>
</dbReference>
<keyword evidence="1" id="KW-0812">Transmembrane</keyword>
<evidence type="ECO:0000259" key="2">
    <source>
        <dbReference type="Pfam" id="PF04024"/>
    </source>
</evidence>
<dbReference type="Pfam" id="PF04024">
    <property type="entry name" value="PspC"/>
    <property type="match status" value="1"/>
</dbReference>
<name>A0A2W1NNF1_9FLAO</name>
<sequence>MQKIAFFFELRSFGVSTWFANKLGVRVTKVRLFFIYASFIGLGSPLILYLIMAFILENKHIFKFQRKAKTIWEL</sequence>
<accession>A0A2W1NNF1</accession>
<gene>
    <name evidence="3" type="ORF">DNU06_09330</name>
</gene>
<comment type="caution">
    <text evidence="3">The sequence shown here is derived from an EMBL/GenBank/DDBJ whole genome shotgun (WGS) entry which is preliminary data.</text>
</comment>
<dbReference type="EMBL" id="QKSB01000005">
    <property type="protein sequence ID" value="PZE17172.1"/>
    <property type="molecule type" value="Genomic_DNA"/>
</dbReference>